<name>A0AAJ5QMJ9_9GAMM</name>
<dbReference type="EMBL" id="CP104759">
    <property type="protein sequence ID" value="WBG92986.1"/>
    <property type="molecule type" value="Genomic_DNA"/>
</dbReference>
<dbReference type="KEGG" id="kpie:N5580_20360"/>
<protein>
    <submittedName>
        <fullName evidence="1">Uncharacterized protein</fullName>
    </submittedName>
</protein>
<evidence type="ECO:0000313" key="1">
    <source>
        <dbReference type="EMBL" id="WBG92986.1"/>
    </source>
</evidence>
<sequence>MYITEIDIDHYALELRRIAAGYQTGEKLQDVKKRVDGLIDTLKMTLASDAQLQVQKWSELAEALSHYMKNTADPDWTTIMAYAKRKVNRSKQNAMFRRKRFKN</sequence>
<keyword evidence="2" id="KW-1185">Reference proteome</keyword>
<dbReference type="GeneID" id="78234674"/>
<accession>A0AAJ5QMJ9</accession>
<evidence type="ECO:0000313" key="2">
    <source>
        <dbReference type="Proteomes" id="UP001211544"/>
    </source>
</evidence>
<gene>
    <name evidence="1" type="ORF">N5580_20360</name>
</gene>
<dbReference type="Proteomes" id="UP001211544">
    <property type="component" value="Plasmid pGABEKP28_1"/>
</dbReference>
<keyword evidence="1" id="KW-0614">Plasmid</keyword>
<reference evidence="1 2" key="1">
    <citation type="journal article" date="2022" name="J Glob Antimicrob Resist">
        <title>First complete genome of a multidrug resistant strain of the novel human pathogen Kalamiella piersonii (GABEKP28) identified in human saliva.</title>
        <authorList>
            <person name="McDonagh F."/>
            <person name="Singh N.K."/>
            <person name="Venkateswaran K."/>
            <person name="Lonappan A.M."/>
            <person name="Hallahan B."/>
            <person name="Tuohy A."/>
            <person name="Burke L."/>
            <person name="Kovarova A."/>
            <person name="Miliotis G."/>
        </authorList>
    </citation>
    <scope>NUCLEOTIDE SEQUENCE [LARGE SCALE GENOMIC DNA]</scope>
    <source>
        <strain evidence="1 2">GABEKP28</strain>
    </source>
</reference>
<proteinExistence type="predicted"/>
<dbReference type="AlphaFoldDB" id="A0AAJ5QMJ9"/>
<organism evidence="1 2">
    <name type="scientific">Pantoea piersonii</name>
    <dbReference type="NCBI Taxonomy" id="2364647"/>
    <lineage>
        <taxon>Bacteria</taxon>
        <taxon>Pseudomonadati</taxon>
        <taxon>Pseudomonadota</taxon>
        <taxon>Gammaproteobacteria</taxon>
        <taxon>Enterobacterales</taxon>
        <taxon>Erwiniaceae</taxon>
        <taxon>Pantoea</taxon>
    </lineage>
</organism>
<geneLocation type="plasmid" evidence="1 2">
    <name>pGABEKP28_1</name>
</geneLocation>
<dbReference type="RefSeq" id="WP_120456021.1">
    <property type="nucleotide sequence ID" value="NZ_CP104759.1"/>
</dbReference>